<reference evidence="3" key="1">
    <citation type="journal article" date="2019" name="Int. J. Syst. Evol. Microbiol.">
        <title>The Global Catalogue of Microorganisms (GCM) 10K type strain sequencing project: providing services to taxonomists for standard genome sequencing and annotation.</title>
        <authorList>
            <consortium name="The Broad Institute Genomics Platform"/>
            <consortium name="The Broad Institute Genome Sequencing Center for Infectious Disease"/>
            <person name="Wu L."/>
            <person name="Ma J."/>
        </authorList>
    </citation>
    <scope>NUCLEOTIDE SEQUENCE [LARGE SCALE GENOMIC DNA]</scope>
    <source>
        <strain evidence="3">CGMCC 4.7645</strain>
    </source>
</reference>
<evidence type="ECO:0000313" key="2">
    <source>
        <dbReference type="EMBL" id="MFD2422134.1"/>
    </source>
</evidence>
<dbReference type="RefSeq" id="WP_378271043.1">
    <property type="nucleotide sequence ID" value="NZ_JBHUKR010000024.1"/>
</dbReference>
<name>A0ABW5G5G9_9PSEU</name>
<dbReference type="InterPro" id="IPR050426">
    <property type="entry name" value="Glycosyltransferase_28"/>
</dbReference>
<organism evidence="2 3">
    <name type="scientific">Amycolatopsis pigmentata</name>
    <dbReference type="NCBI Taxonomy" id="450801"/>
    <lineage>
        <taxon>Bacteria</taxon>
        <taxon>Bacillati</taxon>
        <taxon>Actinomycetota</taxon>
        <taxon>Actinomycetes</taxon>
        <taxon>Pseudonocardiales</taxon>
        <taxon>Pseudonocardiaceae</taxon>
        <taxon>Amycolatopsis</taxon>
    </lineage>
</organism>
<dbReference type="Gene3D" id="3.40.50.2000">
    <property type="entry name" value="Glycogen Phosphorylase B"/>
    <property type="match status" value="2"/>
</dbReference>
<dbReference type="InterPro" id="IPR010610">
    <property type="entry name" value="EryCIII-like_C"/>
</dbReference>
<protein>
    <submittedName>
        <fullName evidence="2">Glycosyltransferase</fullName>
    </submittedName>
</protein>
<sequence>MRVLFCSLPAYGHIYPSIPLALATRDAGHEVVYATDSSSHQSLEAFALDVAQVGISVRQAFVEASGGAVHPSGMSPERQAELTGTVFGSLLPRAFFADLGPLLERMKPDLVVNMAANFGAFLAAKHAGIPSVWHSPGWIAYGEMGASLPAQLTATANDVGVEYTSGFNPYTDSPLLDIRPASLQDEAFLRATNPIPLRPVPISEPGDLPSFVTDRVRSRPLIYLTLGTVFGAVPVLRQAIEGLATLDADVIVAAGPSVDVAALGPIPDRVRVVGWVPQADLLPHVDLVVHHGGSGTMLGALAAGVPQLVLPQGADQFGNAEAVETTRAGAAIRPAELTADSVATKAKRLLSDDAARAAARTVAAEIAAMPSPEATVDVLSQLAS</sequence>
<dbReference type="Proteomes" id="UP001597417">
    <property type="component" value="Unassembled WGS sequence"/>
</dbReference>
<evidence type="ECO:0000313" key="3">
    <source>
        <dbReference type="Proteomes" id="UP001597417"/>
    </source>
</evidence>
<gene>
    <name evidence="2" type="ORF">ACFSXZ_37970</name>
</gene>
<dbReference type="PANTHER" id="PTHR48050:SF13">
    <property type="entry name" value="STEROL 3-BETA-GLUCOSYLTRANSFERASE UGT80A2"/>
    <property type="match status" value="1"/>
</dbReference>
<dbReference type="SUPFAM" id="SSF53756">
    <property type="entry name" value="UDP-Glycosyltransferase/glycogen phosphorylase"/>
    <property type="match status" value="1"/>
</dbReference>
<accession>A0ABW5G5G9</accession>
<dbReference type="CDD" id="cd03784">
    <property type="entry name" value="GT1_Gtf-like"/>
    <property type="match status" value="1"/>
</dbReference>
<keyword evidence="3" id="KW-1185">Reference proteome</keyword>
<dbReference type="PANTHER" id="PTHR48050">
    <property type="entry name" value="STEROL 3-BETA-GLUCOSYLTRANSFERASE"/>
    <property type="match status" value="1"/>
</dbReference>
<comment type="caution">
    <text evidence="2">The sequence shown here is derived from an EMBL/GenBank/DDBJ whole genome shotgun (WGS) entry which is preliminary data.</text>
</comment>
<dbReference type="EMBL" id="JBHUKR010000024">
    <property type="protein sequence ID" value="MFD2422134.1"/>
    <property type="molecule type" value="Genomic_DNA"/>
</dbReference>
<feature type="domain" description="Erythromycin biosynthesis protein CIII-like C-terminal" evidence="1">
    <location>
        <begin position="240"/>
        <end position="380"/>
    </location>
</feature>
<proteinExistence type="predicted"/>
<dbReference type="InterPro" id="IPR002213">
    <property type="entry name" value="UDP_glucos_trans"/>
</dbReference>
<dbReference type="Pfam" id="PF06722">
    <property type="entry name" value="EryCIII-like_C"/>
    <property type="match status" value="1"/>
</dbReference>
<evidence type="ECO:0000259" key="1">
    <source>
        <dbReference type="Pfam" id="PF06722"/>
    </source>
</evidence>